<accession>A0A5N5H4C9</accession>
<keyword evidence="6" id="KW-1185">Reference proteome</keyword>
<keyword evidence="1" id="KW-0378">Hydrolase</keyword>
<organism evidence="5 6">
    <name type="scientific">Pyrus ussuriensis x Pyrus communis</name>
    <dbReference type="NCBI Taxonomy" id="2448454"/>
    <lineage>
        <taxon>Eukaryota</taxon>
        <taxon>Viridiplantae</taxon>
        <taxon>Streptophyta</taxon>
        <taxon>Embryophyta</taxon>
        <taxon>Tracheophyta</taxon>
        <taxon>Spermatophyta</taxon>
        <taxon>Magnoliopsida</taxon>
        <taxon>eudicotyledons</taxon>
        <taxon>Gunneridae</taxon>
        <taxon>Pentapetalae</taxon>
        <taxon>rosids</taxon>
        <taxon>fabids</taxon>
        <taxon>Rosales</taxon>
        <taxon>Rosaceae</taxon>
        <taxon>Amygdaloideae</taxon>
        <taxon>Maleae</taxon>
        <taxon>Pyrus</taxon>
    </lineage>
</organism>
<name>A0A5N5H4C9_9ROSA</name>
<reference evidence="5 6" key="3">
    <citation type="submission" date="2019-11" db="EMBL/GenBank/DDBJ databases">
        <title>A de novo genome assembly of a pear dwarfing rootstock.</title>
        <authorList>
            <person name="Wang F."/>
            <person name="Wang J."/>
            <person name="Li S."/>
            <person name="Zhang Y."/>
            <person name="Fang M."/>
            <person name="Ma L."/>
            <person name="Zhao Y."/>
            <person name="Jiang S."/>
        </authorList>
    </citation>
    <scope>NUCLEOTIDE SEQUENCE [LARGE SCALE GENOMIC DNA]</scope>
    <source>
        <strain evidence="5">S2</strain>
        <tissue evidence="5">Leaf</tissue>
    </source>
</reference>
<evidence type="ECO:0000259" key="4">
    <source>
        <dbReference type="Pfam" id="PF22936"/>
    </source>
</evidence>
<dbReference type="OrthoDB" id="128382at2759"/>
<dbReference type="Pfam" id="PF22936">
    <property type="entry name" value="Pol_BBD"/>
    <property type="match status" value="1"/>
</dbReference>
<dbReference type="InterPro" id="IPR013103">
    <property type="entry name" value="RVT_2"/>
</dbReference>
<dbReference type="InterPro" id="IPR043502">
    <property type="entry name" value="DNA/RNA_pol_sf"/>
</dbReference>
<reference evidence="6" key="2">
    <citation type="submission" date="2019-10" db="EMBL/GenBank/DDBJ databases">
        <title>A de novo genome assembly of a pear dwarfing rootstock.</title>
        <authorList>
            <person name="Wang F."/>
            <person name="Wang J."/>
            <person name="Li S."/>
            <person name="Zhang Y."/>
            <person name="Fang M."/>
            <person name="Ma L."/>
            <person name="Zhao Y."/>
            <person name="Jiang S."/>
        </authorList>
    </citation>
    <scope>NUCLEOTIDE SEQUENCE [LARGE SCALE GENOMIC DNA]</scope>
</reference>
<evidence type="ECO:0000313" key="5">
    <source>
        <dbReference type="EMBL" id="KAB2622785.1"/>
    </source>
</evidence>
<dbReference type="Pfam" id="PF07727">
    <property type="entry name" value="RVT_2"/>
    <property type="match status" value="1"/>
</dbReference>
<keyword evidence="1" id="KW-0064">Aspartyl protease</keyword>
<sequence length="944" mass="106538">MVSDKGEDVLKLEGRASGYTHGSVVNPVVIQSDASNVKSFRLRQEGRPIGVYYADLKAVWQELDQRRSIKMDCALNLKTLREEVQLDCVYAFLAALDDIFDKVRGTPLSRVPMMSRPPSSGRPYGPSPSTNSRIFTRENKDDLKCTFCGQTCHTEDTCFQKYGVVECFLKLKKKLCVKERASSEASGRRPPMAAVTTRNKVVVPTQGNPSQALFTRLNLSKSSSNTGIDGRVLLAFGTEHHTGWILDSGATDHMTFDKRLFKYMTMTRQKFVAMENGTTTMLTRAGTMDLTPSLSFHHCLLVPSLSHHLLSIPQVTEQLDCVVLMYPLFCLIQDIQTNEIIGCGTKREGLYFVDDVIPSKANAVQTSRTRIFHETTYLYTPQQKRVTERKTRHILETAHALLIGGSMPKSFWLNAITYVMGDSSSYDLDGVLEWLDVQEEKSSGGVHGVPSDAGDDARSLLAKHVVASRQRVITAPVPSIPQLLTKEETASPCIGAAEGECTADVSLDWYKARLVAKGYTQTYEVNYQETFSPMAKMNKVQFDVKNAFLHRHLEEEVYMDFPLGYSNEGKIGVYRLRKSLYGLKQSLRAWFGRFTQAMRKNRYYRSHSDHTLFVKWRNDKVSALIIYVDDMIITGDDSDEIVKLEKNLSTEFEIKSLGDLKYFLGVEVARSSRGIFLSQRKYVLDLLKKTGMLRCKPVDTPIMGKHYLGIYPDQEPVDKCRYQRLVGRLIYLAHTRPDIAYIVSVVSQFMHSSIVDHMVAVMRILTYVKLAPGKGILYKNFGYLRIEGFTDADWAANVTDRRSIFGYFTFVGGNLVTWRSKKQNVVSRSSAEAEFRGMAHGICEVLWLHKLLGCLGFKAKEATSLYCDNKSAWGIAKNPVQHDRTKHVEVDRHFIKEKLEKKIVSIPFVNSEEQLTDILTHAMCGSSFGDSLVKLGMCDIYAPT</sequence>
<dbReference type="PANTHER" id="PTHR11439:SF467">
    <property type="entry name" value="INTEGRASE CATALYTIC DOMAIN-CONTAINING PROTEIN"/>
    <property type="match status" value="1"/>
</dbReference>
<keyword evidence="1" id="KW-0645">Protease</keyword>
<feature type="region of interest" description="Disordered" evidence="2">
    <location>
        <begin position="110"/>
        <end position="133"/>
    </location>
</feature>
<evidence type="ECO:0000256" key="1">
    <source>
        <dbReference type="ARBA" id="ARBA00022750"/>
    </source>
</evidence>
<feature type="domain" description="Retrovirus-related Pol polyprotein from transposon TNT 1-94-like beta-barrel" evidence="4">
    <location>
        <begin position="244"/>
        <end position="317"/>
    </location>
</feature>
<feature type="compositionally biased region" description="Low complexity" evidence="2">
    <location>
        <begin position="110"/>
        <end position="129"/>
    </location>
</feature>
<evidence type="ECO:0000313" key="6">
    <source>
        <dbReference type="Proteomes" id="UP000327157"/>
    </source>
</evidence>
<dbReference type="AlphaFoldDB" id="A0A5N5H4C9"/>
<gene>
    <name evidence="5" type="ORF">D8674_024967</name>
</gene>
<dbReference type="PANTHER" id="PTHR11439">
    <property type="entry name" value="GAG-POL-RELATED RETROTRANSPOSON"/>
    <property type="match status" value="1"/>
</dbReference>
<dbReference type="EMBL" id="SMOL01000231">
    <property type="protein sequence ID" value="KAB2622785.1"/>
    <property type="molecule type" value="Genomic_DNA"/>
</dbReference>
<dbReference type="InterPro" id="IPR054722">
    <property type="entry name" value="PolX-like_BBD"/>
</dbReference>
<dbReference type="Proteomes" id="UP000327157">
    <property type="component" value="Chromosome 4"/>
</dbReference>
<comment type="caution">
    <text evidence="5">The sequence shown here is derived from an EMBL/GenBank/DDBJ whole genome shotgun (WGS) entry which is preliminary data.</text>
</comment>
<protein>
    <submittedName>
        <fullName evidence="5">Polyprotein (Retrotrasposon protein)</fullName>
    </submittedName>
</protein>
<proteinExistence type="predicted"/>
<reference evidence="5 6" key="1">
    <citation type="submission" date="2019-09" db="EMBL/GenBank/DDBJ databases">
        <authorList>
            <person name="Ou C."/>
        </authorList>
    </citation>
    <scope>NUCLEOTIDE SEQUENCE [LARGE SCALE GENOMIC DNA]</scope>
    <source>
        <strain evidence="5">S2</strain>
        <tissue evidence="5">Leaf</tissue>
    </source>
</reference>
<dbReference type="CDD" id="cd09272">
    <property type="entry name" value="RNase_HI_RT_Ty1"/>
    <property type="match status" value="1"/>
</dbReference>
<dbReference type="SUPFAM" id="SSF56672">
    <property type="entry name" value="DNA/RNA polymerases"/>
    <property type="match status" value="1"/>
</dbReference>
<evidence type="ECO:0000259" key="3">
    <source>
        <dbReference type="Pfam" id="PF07727"/>
    </source>
</evidence>
<evidence type="ECO:0000256" key="2">
    <source>
        <dbReference type="SAM" id="MobiDB-lite"/>
    </source>
</evidence>
<dbReference type="GO" id="GO:0004190">
    <property type="term" value="F:aspartic-type endopeptidase activity"/>
    <property type="evidence" value="ECO:0007669"/>
    <property type="project" value="UniProtKB-KW"/>
</dbReference>
<feature type="domain" description="Reverse transcriptase Ty1/copia-type" evidence="3">
    <location>
        <begin position="510"/>
        <end position="703"/>
    </location>
</feature>